<reference evidence="1 2" key="1">
    <citation type="journal article" date="2014" name="Agronomy (Basel)">
        <title>A Draft Genome Sequence for Ensete ventricosum, the Drought-Tolerant Tree Against Hunger.</title>
        <authorList>
            <person name="Harrison J."/>
            <person name="Moore K.A."/>
            <person name="Paszkiewicz K."/>
            <person name="Jones T."/>
            <person name="Grant M."/>
            <person name="Ambacheew D."/>
            <person name="Muzemil S."/>
            <person name="Studholme D.J."/>
        </authorList>
    </citation>
    <scope>NUCLEOTIDE SEQUENCE [LARGE SCALE GENOMIC DNA]</scope>
</reference>
<dbReference type="AlphaFoldDB" id="A0A427A4P2"/>
<dbReference type="InterPro" id="IPR011990">
    <property type="entry name" value="TPR-like_helical_dom_sf"/>
</dbReference>
<name>A0A427A4P2_ENSVE</name>
<comment type="caution">
    <text evidence="1">The sequence shown here is derived from an EMBL/GenBank/DDBJ whole genome shotgun (WGS) entry which is preliminary data.</text>
</comment>
<evidence type="ECO:0000313" key="2">
    <source>
        <dbReference type="Proteomes" id="UP000287651"/>
    </source>
</evidence>
<dbReference type="Proteomes" id="UP000287651">
    <property type="component" value="Unassembled WGS sequence"/>
</dbReference>
<dbReference type="EMBL" id="AMZH03003788">
    <property type="protein sequence ID" value="RRT71163.1"/>
    <property type="molecule type" value="Genomic_DNA"/>
</dbReference>
<protein>
    <submittedName>
        <fullName evidence="1">Uncharacterized protein</fullName>
    </submittedName>
</protein>
<dbReference type="Gene3D" id="1.25.40.10">
    <property type="entry name" value="Tetratricopeptide repeat domain"/>
    <property type="match status" value="1"/>
</dbReference>
<sequence length="126" mass="13969">MHSNPDLYFNCASANKYLENYERALHGFEAATLKDPGLNADDEAQKITSLLDKIESSLKGLSRSKRLASLVSTLGEVICNTIISNLSVSISWSKFLLMKRYQLPIISCGPAFMHSTKLENTFVKPA</sequence>
<organism evidence="1 2">
    <name type="scientific">Ensete ventricosum</name>
    <name type="common">Abyssinian banana</name>
    <name type="synonym">Musa ensete</name>
    <dbReference type="NCBI Taxonomy" id="4639"/>
    <lineage>
        <taxon>Eukaryota</taxon>
        <taxon>Viridiplantae</taxon>
        <taxon>Streptophyta</taxon>
        <taxon>Embryophyta</taxon>
        <taxon>Tracheophyta</taxon>
        <taxon>Spermatophyta</taxon>
        <taxon>Magnoliopsida</taxon>
        <taxon>Liliopsida</taxon>
        <taxon>Zingiberales</taxon>
        <taxon>Musaceae</taxon>
        <taxon>Ensete</taxon>
    </lineage>
</organism>
<evidence type="ECO:0000313" key="1">
    <source>
        <dbReference type="EMBL" id="RRT71163.1"/>
    </source>
</evidence>
<accession>A0A427A4P2</accession>
<proteinExistence type="predicted"/>
<gene>
    <name evidence="1" type="ORF">B296_00002834</name>
</gene>